<keyword evidence="3" id="KW-1185">Reference proteome</keyword>
<evidence type="ECO:0000313" key="2">
    <source>
        <dbReference type="EMBL" id="OAD74366.1"/>
    </source>
</evidence>
<gene>
    <name evidence="2" type="ORF">PHYBLDRAFT_144814</name>
</gene>
<evidence type="ECO:0000256" key="1">
    <source>
        <dbReference type="SAM" id="MobiDB-lite"/>
    </source>
</evidence>
<dbReference type="InParanoid" id="A0A162PVB6"/>
<evidence type="ECO:0000313" key="3">
    <source>
        <dbReference type="Proteomes" id="UP000077315"/>
    </source>
</evidence>
<reference evidence="3" key="1">
    <citation type="submission" date="2015-06" db="EMBL/GenBank/DDBJ databases">
        <title>Expansion of signal transduction pathways in fungi by whole-genome duplication.</title>
        <authorList>
            <consortium name="DOE Joint Genome Institute"/>
            <person name="Corrochano L.M."/>
            <person name="Kuo A."/>
            <person name="Marcet-Houben M."/>
            <person name="Polaino S."/>
            <person name="Salamov A."/>
            <person name="Villalobos J.M."/>
            <person name="Alvarez M.I."/>
            <person name="Avalos J."/>
            <person name="Benito E.P."/>
            <person name="Benoit I."/>
            <person name="Burger G."/>
            <person name="Camino L.P."/>
            <person name="Canovas D."/>
            <person name="Cerda-Olmedo E."/>
            <person name="Cheng J.-F."/>
            <person name="Dominguez A."/>
            <person name="Elias M."/>
            <person name="Eslava A.P."/>
            <person name="Glaser F."/>
            <person name="Grimwood J."/>
            <person name="Gutierrez G."/>
            <person name="Heitman J."/>
            <person name="Henrissat B."/>
            <person name="Iturriaga E.A."/>
            <person name="Lang B.F."/>
            <person name="Lavin J.L."/>
            <person name="Lee S."/>
            <person name="Li W."/>
            <person name="Lindquist E."/>
            <person name="Lopez-Garcia S."/>
            <person name="Luque E.M."/>
            <person name="Marcos A.T."/>
            <person name="Martin J."/>
            <person name="McCluskey K."/>
            <person name="Medina H.R."/>
            <person name="Miralles-Duran A."/>
            <person name="Miyazaki A."/>
            <person name="Munoz-Torres E."/>
            <person name="Oguiza J.A."/>
            <person name="Ohm R."/>
            <person name="Olmedo M."/>
            <person name="Orejas M."/>
            <person name="Ortiz-Castellanos L."/>
            <person name="Pisabarro A.G."/>
            <person name="Rodriguez-Romero J."/>
            <person name="Ruiz-Herrera J."/>
            <person name="Ruiz-Vazquez R."/>
            <person name="Sanz C."/>
            <person name="Schackwitz W."/>
            <person name="Schmutz J."/>
            <person name="Shahriari M."/>
            <person name="Shelest E."/>
            <person name="Silva-Franco F."/>
            <person name="Soanes D."/>
            <person name="Syed K."/>
            <person name="Tagua V.G."/>
            <person name="Talbot N.J."/>
            <person name="Thon M."/>
            <person name="De vries R.P."/>
            <person name="Wiebenga A."/>
            <person name="Yadav J.S."/>
            <person name="Braun E.L."/>
            <person name="Baker S."/>
            <person name="Garre V."/>
            <person name="Horwitz B."/>
            <person name="Torres-Martinez S."/>
            <person name="Idnurm A."/>
            <person name="Herrera-Estrella A."/>
            <person name="Gabaldon T."/>
            <person name="Grigoriev I.V."/>
        </authorList>
    </citation>
    <scope>NUCLEOTIDE SEQUENCE [LARGE SCALE GENOMIC DNA]</scope>
    <source>
        <strain evidence="3">NRRL 1555(-)</strain>
    </source>
</reference>
<dbReference type="EMBL" id="KV440979">
    <property type="protein sequence ID" value="OAD74366.1"/>
    <property type="molecule type" value="Genomic_DNA"/>
</dbReference>
<feature type="compositionally biased region" description="Acidic residues" evidence="1">
    <location>
        <begin position="50"/>
        <end position="65"/>
    </location>
</feature>
<organism evidence="2 3">
    <name type="scientific">Phycomyces blakesleeanus (strain ATCC 8743b / DSM 1359 / FGSC 10004 / NBRC 33097 / NRRL 1555)</name>
    <dbReference type="NCBI Taxonomy" id="763407"/>
    <lineage>
        <taxon>Eukaryota</taxon>
        <taxon>Fungi</taxon>
        <taxon>Fungi incertae sedis</taxon>
        <taxon>Mucoromycota</taxon>
        <taxon>Mucoromycotina</taxon>
        <taxon>Mucoromycetes</taxon>
        <taxon>Mucorales</taxon>
        <taxon>Phycomycetaceae</taxon>
        <taxon>Phycomyces</taxon>
    </lineage>
</organism>
<name>A0A162PVB6_PHYB8</name>
<sequence>MFSFLKMSRFDPIIELMDHYINHNSRHIAEEQELGWVSVPEQQEEHADIYEDQEPTNEEIQEALA</sequence>
<accession>A0A162PVB6</accession>
<proteinExistence type="predicted"/>
<protein>
    <submittedName>
        <fullName evidence="2">Uncharacterized protein</fullName>
    </submittedName>
</protein>
<dbReference type="GeneID" id="28992206"/>
<dbReference type="AlphaFoldDB" id="A0A162PVB6"/>
<dbReference type="VEuPathDB" id="FungiDB:PHYBLDRAFT_144814"/>
<feature type="region of interest" description="Disordered" evidence="1">
    <location>
        <begin position="41"/>
        <end position="65"/>
    </location>
</feature>
<dbReference type="Proteomes" id="UP000077315">
    <property type="component" value="Unassembled WGS sequence"/>
</dbReference>
<dbReference type="RefSeq" id="XP_018292406.1">
    <property type="nucleotide sequence ID" value="XM_018431300.1"/>
</dbReference>